<evidence type="ECO:0000313" key="1">
    <source>
        <dbReference type="EMBL" id="MBX38156.1"/>
    </source>
</evidence>
<name>A0A2P2N6X6_RHIMU</name>
<proteinExistence type="predicted"/>
<organism evidence="1">
    <name type="scientific">Rhizophora mucronata</name>
    <name type="common">Asiatic mangrove</name>
    <dbReference type="NCBI Taxonomy" id="61149"/>
    <lineage>
        <taxon>Eukaryota</taxon>
        <taxon>Viridiplantae</taxon>
        <taxon>Streptophyta</taxon>
        <taxon>Embryophyta</taxon>
        <taxon>Tracheophyta</taxon>
        <taxon>Spermatophyta</taxon>
        <taxon>Magnoliopsida</taxon>
        <taxon>eudicotyledons</taxon>
        <taxon>Gunneridae</taxon>
        <taxon>Pentapetalae</taxon>
        <taxon>rosids</taxon>
        <taxon>fabids</taxon>
        <taxon>Malpighiales</taxon>
        <taxon>Rhizophoraceae</taxon>
        <taxon>Rhizophora</taxon>
    </lineage>
</organism>
<dbReference type="EMBL" id="GGEC01057672">
    <property type="protein sequence ID" value="MBX38156.1"/>
    <property type="molecule type" value="Transcribed_RNA"/>
</dbReference>
<protein>
    <submittedName>
        <fullName evidence="1">Uncharacterized protein</fullName>
    </submittedName>
</protein>
<dbReference type="AlphaFoldDB" id="A0A2P2N6X6"/>
<reference evidence="1" key="1">
    <citation type="submission" date="2018-02" db="EMBL/GenBank/DDBJ databases">
        <title>Rhizophora mucronata_Transcriptome.</title>
        <authorList>
            <person name="Meera S.P."/>
            <person name="Sreeshan A."/>
            <person name="Augustine A."/>
        </authorList>
    </citation>
    <scope>NUCLEOTIDE SEQUENCE</scope>
    <source>
        <tissue evidence="1">Leaf</tissue>
    </source>
</reference>
<sequence length="31" mass="3651">MTWRSQVWKTGVRLHTFDPSSFILIAPFICL</sequence>
<accession>A0A2P2N6X6</accession>